<organism evidence="12 13">
    <name type="scientific">Coilia grayii</name>
    <name type="common">Gray's grenadier anchovy</name>
    <dbReference type="NCBI Taxonomy" id="363190"/>
    <lineage>
        <taxon>Eukaryota</taxon>
        <taxon>Metazoa</taxon>
        <taxon>Chordata</taxon>
        <taxon>Craniata</taxon>
        <taxon>Vertebrata</taxon>
        <taxon>Euteleostomi</taxon>
        <taxon>Actinopterygii</taxon>
        <taxon>Neopterygii</taxon>
        <taxon>Teleostei</taxon>
        <taxon>Clupei</taxon>
        <taxon>Clupeiformes</taxon>
        <taxon>Clupeoidei</taxon>
        <taxon>Engraulidae</taxon>
        <taxon>Coilinae</taxon>
        <taxon>Coilia</taxon>
    </lineage>
</organism>
<dbReference type="PROSITE" id="PS00279">
    <property type="entry name" value="MACPF_1"/>
    <property type="match status" value="1"/>
</dbReference>
<dbReference type="AlphaFoldDB" id="A0ABD1KQX2"/>
<evidence type="ECO:0000256" key="3">
    <source>
        <dbReference type="ARBA" id="ARBA00009214"/>
    </source>
</evidence>
<dbReference type="PANTHER" id="PTHR46096">
    <property type="entry name" value="PERFORIN-1"/>
    <property type="match status" value="1"/>
</dbReference>
<comment type="subcellular location">
    <subcellularLocation>
        <location evidence="1">Membrane</location>
    </subcellularLocation>
    <subcellularLocation>
        <location evidence="2">Secreted</location>
    </subcellularLocation>
</comment>
<evidence type="ECO:0008006" key="14">
    <source>
        <dbReference type="Google" id="ProtNLM"/>
    </source>
</evidence>
<dbReference type="GO" id="GO:0031640">
    <property type="term" value="P:killing of cells of another organism"/>
    <property type="evidence" value="ECO:0007669"/>
    <property type="project" value="UniProtKB-KW"/>
</dbReference>
<dbReference type="InterPro" id="IPR020863">
    <property type="entry name" value="MACPF_CS"/>
</dbReference>
<dbReference type="EMBL" id="JBHFQA010000003">
    <property type="protein sequence ID" value="KAL2101341.1"/>
    <property type="molecule type" value="Genomic_DNA"/>
</dbReference>
<dbReference type="PANTHER" id="PTHR46096:SF3">
    <property type="entry name" value="PERFORIN-1"/>
    <property type="match status" value="1"/>
</dbReference>
<name>A0ABD1KQX2_9TELE</name>
<evidence type="ECO:0000256" key="7">
    <source>
        <dbReference type="ARBA" id="ARBA00023136"/>
    </source>
</evidence>
<keyword evidence="6" id="KW-0204">Cytolysis</keyword>
<keyword evidence="5 9" id="KW-0732">Signal</keyword>
<dbReference type="InterPro" id="IPR035892">
    <property type="entry name" value="C2_domain_sf"/>
</dbReference>
<evidence type="ECO:0000256" key="1">
    <source>
        <dbReference type="ARBA" id="ARBA00004370"/>
    </source>
</evidence>
<feature type="signal peptide" evidence="9">
    <location>
        <begin position="1"/>
        <end position="23"/>
    </location>
</feature>
<dbReference type="GO" id="GO:0005576">
    <property type="term" value="C:extracellular region"/>
    <property type="evidence" value="ECO:0007669"/>
    <property type="project" value="UniProtKB-SubCell"/>
</dbReference>
<gene>
    <name evidence="12" type="ORF">ACEWY4_003102</name>
</gene>
<dbReference type="Gene3D" id="2.60.40.150">
    <property type="entry name" value="C2 domain"/>
    <property type="match status" value="1"/>
</dbReference>
<keyword evidence="8" id="KW-1015">Disulfide bond</keyword>
<evidence type="ECO:0000256" key="4">
    <source>
        <dbReference type="ARBA" id="ARBA00022525"/>
    </source>
</evidence>
<dbReference type="InterPro" id="IPR052784">
    <property type="entry name" value="Perforin-1_pore-forming"/>
</dbReference>
<dbReference type="GO" id="GO:0016020">
    <property type="term" value="C:membrane"/>
    <property type="evidence" value="ECO:0007669"/>
    <property type="project" value="UniProtKB-SubCell"/>
</dbReference>
<dbReference type="SMART" id="SM00239">
    <property type="entry name" value="C2"/>
    <property type="match status" value="1"/>
</dbReference>
<evidence type="ECO:0000256" key="8">
    <source>
        <dbReference type="ARBA" id="ARBA00023157"/>
    </source>
</evidence>
<feature type="domain" description="C2" evidence="10">
    <location>
        <begin position="396"/>
        <end position="513"/>
    </location>
</feature>
<dbReference type="SUPFAM" id="SSF49562">
    <property type="entry name" value="C2 domain (Calcium/lipid-binding domain, CaLB)"/>
    <property type="match status" value="1"/>
</dbReference>
<dbReference type="PROSITE" id="PS50004">
    <property type="entry name" value="C2"/>
    <property type="match status" value="1"/>
</dbReference>
<protein>
    <recommendedName>
        <fullName evidence="14">Perforin-1-like</fullName>
    </recommendedName>
</protein>
<feature type="domain" description="MACPF" evidence="11">
    <location>
        <begin position="28"/>
        <end position="380"/>
    </location>
</feature>
<evidence type="ECO:0000256" key="6">
    <source>
        <dbReference type="ARBA" id="ARBA00022852"/>
    </source>
</evidence>
<dbReference type="PROSITE" id="PS51412">
    <property type="entry name" value="MACPF_2"/>
    <property type="match status" value="1"/>
</dbReference>
<keyword evidence="13" id="KW-1185">Reference proteome</keyword>
<evidence type="ECO:0000256" key="9">
    <source>
        <dbReference type="SAM" id="SignalP"/>
    </source>
</evidence>
<comment type="similarity">
    <text evidence="3">Belongs to the complement C6/C7/C8/C9 family.</text>
</comment>
<evidence type="ECO:0000256" key="5">
    <source>
        <dbReference type="ARBA" id="ARBA00022729"/>
    </source>
</evidence>
<evidence type="ECO:0000256" key="2">
    <source>
        <dbReference type="ARBA" id="ARBA00004613"/>
    </source>
</evidence>
<accession>A0ABD1KQX2</accession>
<feature type="chain" id="PRO_5044833470" description="Perforin-1-like" evidence="9">
    <location>
        <begin position="24"/>
        <end position="593"/>
    </location>
</feature>
<dbReference type="InterPro" id="IPR000008">
    <property type="entry name" value="C2_dom"/>
</dbReference>
<dbReference type="Pfam" id="PF00168">
    <property type="entry name" value="C2"/>
    <property type="match status" value="1"/>
</dbReference>
<dbReference type="InterPro" id="IPR020864">
    <property type="entry name" value="MACPF"/>
</dbReference>
<dbReference type="Pfam" id="PF01823">
    <property type="entry name" value="MACPF"/>
    <property type="match status" value="1"/>
</dbReference>
<evidence type="ECO:0000259" key="11">
    <source>
        <dbReference type="PROSITE" id="PS51412"/>
    </source>
</evidence>
<dbReference type="Proteomes" id="UP001591681">
    <property type="component" value="Unassembled WGS sequence"/>
</dbReference>
<keyword evidence="4" id="KW-0964">Secreted</keyword>
<sequence length="593" mass="65396">MLLPTATILAGLILLLPHPTVQVCRSATEARCKEAKIAPGSTLAGEGFDITTMQRKGAFVVDMNTWETPNKTCTLCANTYQDGDMQKIPTSVRNWRPLHKCSLSIKSELLESAMAVSDHVSKSVENNWKIGLGLGKAGSGGSVSLSGTNSKLAKTAIDKSKKDRFNFVSHSVDCTFYSYTISSNPNLDPDFKQAYGKLPQTYSTSNKALYDAFLDTYGTHFIKQVQAGGKVESMTSIRECEASTMGLSSDEVKMCLGAEIAGKIQYKVDVDLSAQINFCNSKKQNVKGSKSFSDAFSDRVTEISGGRTTEGELLFSADRRATAYKKWLESLPANPDVIKYVLKPLHLLLPDERKKTDLKHAIRDYILSRGMKRQCSDECKVGRRTNPESCVCHCHDHKSLGKNCCPTRTGFANIVLTIIRGQGLYGDYTTATDGYVKVFDGHAQLLGKTSTIDGDNNPSWNQEFDIGDMLLSANSKLIIEVWDEDSDYDDLLGTCNVKLRSGFRREVICPLQYGQLYYKLKVTCGPSLSGPTCSDYVSSPMSSQLEKLFVSRHARPFHKHMLPQVGMQLDRQVFNYTLTNQSAGLSGGKADYL</sequence>
<keyword evidence="7" id="KW-0472">Membrane</keyword>
<evidence type="ECO:0000313" key="13">
    <source>
        <dbReference type="Proteomes" id="UP001591681"/>
    </source>
</evidence>
<evidence type="ECO:0000259" key="10">
    <source>
        <dbReference type="PROSITE" id="PS50004"/>
    </source>
</evidence>
<proteinExistence type="inferred from homology"/>
<dbReference type="SMART" id="SM00457">
    <property type="entry name" value="MACPF"/>
    <property type="match status" value="1"/>
</dbReference>
<comment type="caution">
    <text evidence="12">The sequence shown here is derived from an EMBL/GenBank/DDBJ whole genome shotgun (WGS) entry which is preliminary data.</text>
</comment>
<evidence type="ECO:0000313" key="12">
    <source>
        <dbReference type="EMBL" id="KAL2101341.1"/>
    </source>
</evidence>
<reference evidence="12 13" key="1">
    <citation type="submission" date="2024-09" db="EMBL/GenBank/DDBJ databases">
        <title>A chromosome-level genome assembly of Gray's grenadier anchovy, Coilia grayii.</title>
        <authorList>
            <person name="Fu Z."/>
        </authorList>
    </citation>
    <scope>NUCLEOTIDE SEQUENCE [LARGE SCALE GENOMIC DNA]</scope>
    <source>
        <strain evidence="12">G4</strain>
        <tissue evidence="12">Muscle</tissue>
    </source>
</reference>